<protein>
    <recommendedName>
        <fullName evidence="4">Phospholipid/glycerol acyltransferase domain-containing protein</fullName>
    </recommendedName>
</protein>
<sequence length="336" mass="37500">MEKYTNYRDRGTGISPFMPIHPSKHGSIFKTVQWTIFIVKMVLLLPLIVFSVGGNFTGSMIYLLMKLVFNYSVDVTVQGKRRRAVSRKTDYPRRGNLYLCNYTSVLDALVCRIIAQDTSVLFLVAFQNKIYGMRIWSFIRYTLAQSDIAKYGEKIDVWKDVCDNYTCFMFPEGVTSNGKSVLPFEIEDARLKQFILGEDVVSAKKKRKSTTTSATASMRDKIGGYKGNGDSSSDGKDIKNLIQWCQIKHTPSTLTVPVPKSGFEFFKTLLYVTKPYSKCKITPPDVAVGYDSGSGSSTSSITAHGRVILNGGQAPVARTLNAAQKAQFIAEWGARM</sequence>
<evidence type="ECO:0008006" key="4">
    <source>
        <dbReference type="Google" id="ProtNLM"/>
    </source>
</evidence>
<keyword evidence="1" id="KW-1133">Transmembrane helix</keyword>
<organism evidence="2 3">
    <name type="scientific">Arxiozyma heterogenica</name>
    <dbReference type="NCBI Taxonomy" id="278026"/>
    <lineage>
        <taxon>Eukaryota</taxon>
        <taxon>Fungi</taxon>
        <taxon>Dikarya</taxon>
        <taxon>Ascomycota</taxon>
        <taxon>Saccharomycotina</taxon>
        <taxon>Saccharomycetes</taxon>
        <taxon>Saccharomycetales</taxon>
        <taxon>Saccharomycetaceae</taxon>
        <taxon>Arxiozyma</taxon>
    </lineage>
</organism>
<name>A0AAN7ZYW5_9SACH</name>
<evidence type="ECO:0000313" key="2">
    <source>
        <dbReference type="EMBL" id="KAK5781876.1"/>
    </source>
</evidence>
<keyword evidence="3" id="KW-1185">Reference proteome</keyword>
<evidence type="ECO:0000256" key="1">
    <source>
        <dbReference type="SAM" id="Phobius"/>
    </source>
</evidence>
<keyword evidence="1" id="KW-0812">Transmembrane</keyword>
<comment type="caution">
    <text evidence="2">The sequence shown here is derived from an EMBL/GenBank/DDBJ whole genome shotgun (WGS) entry which is preliminary data.</text>
</comment>
<accession>A0AAN7ZYW5</accession>
<dbReference type="Proteomes" id="UP001306508">
    <property type="component" value="Unassembled WGS sequence"/>
</dbReference>
<evidence type="ECO:0000313" key="3">
    <source>
        <dbReference type="Proteomes" id="UP001306508"/>
    </source>
</evidence>
<reference evidence="3" key="1">
    <citation type="submission" date="2023-07" db="EMBL/GenBank/DDBJ databases">
        <title>A draft genome of Kazachstania heterogenica Y-27499.</title>
        <authorList>
            <person name="Donic C."/>
            <person name="Kralova J.S."/>
            <person name="Fidel L."/>
            <person name="Ben-Dor S."/>
            <person name="Jung S."/>
        </authorList>
    </citation>
    <scope>NUCLEOTIDE SEQUENCE [LARGE SCALE GENOMIC DNA]</scope>
    <source>
        <strain evidence="3">Y27499</strain>
    </source>
</reference>
<keyword evidence="1" id="KW-0472">Membrane</keyword>
<gene>
    <name evidence="2" type="ORF">RI543_000650</name>
</gene>
<dbReference type="AlphaFoldDB" id="A0AAN7ZYW5"/>
<feature type="transmembrane region" description="Helical" evidence="1">
    <location>
        <begin position="34"/>
        <end position="53"/>
    </location>
</feature>
<proteinExistence type="predicted"/>
<dbReference type="EMBL" id="JAWIZZ010000024">
    <property type="protein sequence ID" value="KAK5781876.1"/>
    <property type="molecule type" value="Genomic_DNA"/>
</dbReference>